<accession>A0ABQ9BY77</accession>
<name>A0ABQ9BY77_9ROSI</name>
<evidence type="ECO:0000313" key="3">
    <source>
        <dbReference type="Proteomes" id="UP001141253"/>
    </source>
</evidence>
<dbReference type="Proteomes" id="UP001141253">
    <property type="component" value="Chromosome 2"/>
</dbReference>
<proteinExistence type="predicted"/>
<gene>
    <name evidence="2" type="ORF">OIU77_026001</name>
</gene>
<sequence length="98" mass="11210">MLFCLEMLSSKDVNFVGYTYKNFEIVNDYQVPGMADLKKKDTKPKRPSVKSLFEGGSETLESSFTAPEDETSRGSFLNLLPPQLEVTRKQNETIIRFH</sequence>
<protein>
    <submittedName>
        <fullName evidence="2">Uncharacterized protein</fullName>
    </submittedName>
</protein>
<evidence type="ECO:0000256" key="1">
    <source>
        <dbReference type="SAM" id="MobiDB-lite"/>
    </source>
</evidence>
<keyword evidence="3" id="KW-1185">Reference proteome</keyword>
<reference evidence="2" key="1">
    <citation type="submission" date="2022-10" db="EMBL/GenBank/DDBJ databases">
        <authorList>
            <person name="Hyden B.L."/>
            <person name="Feng K."/>
            <person name="Yates T."/>
            <person name="Jawdy S."/>
            <person name="Smart L.B."/>
            <person name="Muchero W."/>
        </authorList>
    </citation>
    <scope>NUCLEOTIDE SEQUENCE</scope>
    <source>
        <tissue evidence="2">Shoot tip</tissue>
    </source>
</reference>
<evidence type="ECO:0000313" key="2">
    <source>
        <dbReference type="EMBL" id="KAJ6392155.1"/>
    </source>
</evidence>
<dbReference type="EMBL" id="JAPFFI010000006">
    <property type="protein sequence ID" value="KAJ6392155.1"/>
    <property type="molecule type" value="Genomic_DNA"/>
</dbReference>
<comment type="caution">
    <text evidence="2">The sequence shown here is derived from an EMBL/GenBank/DDBJ whole genome shotgun (WGS) entry which is preliminary data.</text>
</comment>
<reference evidence="2" key="2">
    <citation type="journal article" date="2023" name="Int. J. Mol. Sci.">
        <title>De Novo Assembly and Annotation of 11 Diverse Shrub Willow (Salix) Genomes Reveals Novel Gene Organization in Sex-Linked Regions.</title>
        <authorList>
            <person name="Hyden B."/>
            <person name="Feng K."/>
            <person name="Yates T.B."/>
            <person name="Jawdy S."/>
            <person name="Cereghino C."/>
            <person name="Smart L.B."/>
            <person name="Muchero W."/>
        </authorList>
    </citation>
    <scope>NUCLEOTIDE SEQUENCE</scope>
    <source>
        <tissue evidence="2">Shoot tip</tissue>
    </source>
</reference>
<organism evidence="2 3">
    <name type="scientific">Salix suchowensis</name>
    <dbReference type="NCBI Taxonomy" id="1278906"/>
    <lineage>
        <taxon>Eukaryota</taxon>
        <taxon>Viridiplantae</taxon>
        <taxon>Streptophyta</taxon>
        <taxon>Embryophyta</taxon>
        <taxon>Tracheophyta</taxon>
        <taxon>Spermatophyta</taxon>
        <taxon>Magnoliopsida</taxon>
        <taxon>eudicotyledons</taxon>
        <taxon>Gunneridae</taxon>
        <taxon>Pentapetalae</taxon>
        <taxon>rosids</taxon>
        <taxon>fabids</taxon>
        <taxon>Malpighiales</taxon>
        <taxon>Salicaceae</taxon>
        <taxon>Saliceae</taxon>
        <taxon>Salix</taxon>
    </lineage>
</organism>
<feature type="region of interest" description="Disordered" evidence="1">
    <location>
        <begin position="37"/>
        <end position="73"/>
    </location>
</feature>